<dbReference type="EMBL" id="CP065856">
    <property type="protein sequence ID" value="QPV61627.1"/>
    <property type="molecule type" value="Genomic_DNA"/>
</dbReference>
<dbReference type="InterPro" id="IPR035906">
    <property type="entry name" value="MetI-like_sf"/>
</dbReference>
<keyword evidence="10" id="KW-1185">Reference proteome</keyword>
<evidence type="ECO:0000256" key="5">
    <source>
        <dbReference type="ARBA" id="ARBA00022989"/>
    </source>
</evidence>
<evidence type="ECO:0000313" key="10">
    <source>
        <dbReference type="Proteomes" id="UP000595001"/>
    </source>
</evidence>
<dbReference type="GeneID" id="60589382"/>
<dbReference type="GO" id="GO:0005886">
    <property type="term" value="C:plasma membrane"/>
    <property type="evidence" value="ECO:0007669"/>
    <property type="project" value="UniProtKB-SubCell"/>
</dbReference>
<organism evidence="9 10">
    <name type="scientific">Halosimplex litoreum</name>
    <dbReference type="NCBI Taxonomy" id="1198301"/>
    <lineage>
        <taxon>Archaea</taxon>
        <taxon>Methanobacteriati</taxon>
        <taxon>Methanobacteriota</taxon>
        <taxon>Stenosarchaea group</taxon>
        <taxon>Halobacteria</taxon>
        <taxon>Halobacteriales</taxon>
        <taxon>Haloarculaceae</taxon>
        <taxon>Halosimplex</taxon>
    </lineage>
</organism>
<feature type="domain" description="ABC transmembrane type-1" evidence="8">
    <location>
        <begin position="107"/>
        <end position="313"/>
    </location>
</feature>
<evidence type="ECO:0000256" key="4">
    <source>
        <dbReference type="ARBA" id="ARBA00022692"/>
    </source>
</evidence>
<comment type="similarity">
    <text evidence="7">Belongs to the binding-protein-dependent transport system permease family.</text>
</comment>
<dbReference type="PANTHER" id="PTHR43005">
    <property type="entry name" value="BLR7065 PROTEIN"/>
    <property type="match status" value="1"/>
</dbReference>
<dbReference type="PROSITE" id="PS50928">
    <property type="entry name" value="ABC_TM1"/>
    <property type="match status" value="1"/>
</dbReference>
<protein>
    <submittedName>
        <fullName evidence="9">Sugar ABC transporter permease</fullName>
    </submittedName>
</protein>
<keyword evidence="4 7" id="KW-0812">Transmembrane</keyword>
<dbReference type="Gene3D" id="1.10.3720.10">
    <property type="entry name" value="MetI-like"/>
    <property type="match status" value="1"/>
</dbReference>
<dbReference type="AlphaFoldDB" id="A0A7T3FW74"/>
<keyword evidence="5 7" id="KW-1133">Transmembrane helix</keyword>
<dbReference type="OrthoDB" id="195548at2157"/>
<reference evidence="9 10" key="1">
    <citation type="submission" date="2020-12" db="EMBL/GenBank/DDBJ databases">
        <title>Halosimplex halophilum sp. nov. and Halosimplex salinum sp. nov., two new members of the genus Halosimplex.</title>
        <authorList>
            <person name="Cui H.L."/>
        </authorList>
    </citation>
    <scope>NUCLEOTIDE SEQUENCE [LARGE SCALE GENOMIC DNA]</scope>
    <source>
        <strain evidence="9 10">YGH94</strain>
    </source>
</reference>
<feature type="transmembrane region" description="Helical" evidence="7">
    <location>
        <begin position="32"/>
        <end position="53"/>
    </location>
</feature>
<feature type="transmembrane region" description="Helical" evidence="7">
    <location>
        <begin position="106"/>
        <end position="132"/>
    </location>
</feature>
<evidence type="ECO:0000313" key="9">
    <source>
        <dbReference type="EMBL" id="QPV61627.1"/>
    </source>
</evidence>
<dbReference type="GO" id="GO:0055085">
    <property type="term" value="P:transmembrane transport"/>
    <property type="evidence" value="ECO:0007669"/>
    <property type="project" value="InterPro"/>
</dbReference>
<feature type="transmembrane region" description="Helical" evidence="7">
    <location>
        <begin position="144"/>
        <end position="164"/>
    </location>
</feature>
<feature type="transmembrane region" description="Helical" evidence="7">
    <location>
        <begin position="294"/>
        <end position="317"/>
    </location>
</feature>
<dbReference type="SUPFAM" id="SSF161098">
    <property type="entry name" value="MetI-like"/>
    <property type="match status" value="1"/>
</dbReference>
<name>A0A7T3FW74_9EURY</name>
<evidence type="ECO:0000256" key="2">
    <source>
        <dbReference type="ARBA" id="ARBA00022448"/>
    </source>
</evidence>
<dbReference type="CDD" id="cd06261">
    <property type="entry name" value="TM_PBP2"/>
    <property type="match status" value="1"/>
</dbReference>
<feature type="transmembrane region" description="Helical" evidence="7">
    <location>
        <begin position="238"/>
        <end position="257"/>
    </location>
</feature>
<dbReference type="PANTHER" id="PTHR43005:SF1">
    <property type="entry name" value="SPERMIDINE_PUTRESCINE TRANSPORT SYSTEM PERMEASE PROTEIN"/>
    <property type="match status" value="1"/>
</dbReference>
<dbReference type="Proteomes" id="UP000595001">
    <property type="component" value="Chromosome"/>
</dbReference>
<gene>
    <name evidence="9" type="ORF">I7X12_12775</name>
</gene>
<evidence type="ECO:0000259" key="8">
    <source>
        <dbReference type="PROSITE" id="PS50928"/>
    </source>
</evidence>
<sequence length="327" mass="35618">MATETNARTTRSPLRVDLALLNRVERLSDTQFVYLMLTPVLVLLGAMAIWPLVDTFQMSLHADNIISSDATGEFVGFENYVGMLTGQTNALLPRPFLDLSTPLTSAVSVTVLFTGIAVGIETILGFGMALVLDKRFRGRRWVRVALILPWAVPIVIQGMIYYLIFTPGVGFAVDPLQSLGLISGAPLADSWSSLVIVIAADIWKQSAFMALLILAGLQSIDRDLYNVAKVTGASKLQEFWTITFPLVLPTLLIALLFRTIAALKVYGTVVTVTNCNTLPTLTCLVVTTWNANRYASAATIAFIMAAVIAIALIGYLWKLRDLEYGGI</sequence>
<keyword evidence="2 7" id="KW-0813">Transport</keyword>
<keyword evidence="6 7" id="KW-0472">Membrane</keyword>
<evidence type="ECO:0000256" key="6">
    <source>
        <dbReference type="ARBA" id="ARBA00023136"/>
    </source>
</evidence>
<dbReference type="RefSeq" id="WP_198060457.1">
    <property type="nucleotide sequence ID" value="NZ_CP065856.1"/>
</dbReference>
<dbReference type="KEGG" id="hlt:I7X12_12775"/>
<evidence type="ECO:0000256" key="7">
    <source>
        <dbReference type="RuleBase" id="RU363032"/>
    </source>
</evidence>
<keyword evidence="3" id="KW-1003">Cell membrane</keyword>
<evidence type="ECO:0000256" key="3">
    <source>
        <dbReference type="ARBA" id="ARBA00022475"/>
    </source>
</evidence>
<comment type="subcellular location">
    <subcellularLocation>
        <location evidence="1 7">Cell membrane</location>
        <topology evidence="1 7">Multi-pass membrane protein</topology>
    </subcellularLocation>
</comment>
<dbReference type="InterPro" id="IPR000515">
    <property type="entry name" value="MetI-like"/>
</dbReference>
<evidence type="ECO:0000256" key="1">
    <source>
        <dbReference type="ARBA" id="ARBA00004651"/>
    </source>
</evidence>
<feature type="transmembrane region" description="Helical" evidence="7">
    <location>
        <begin position="191"/>
        <end position="217"/>
    </location>
</feature>
<dbReference type="Pfam" id="PF00528">
    <property type="entry name" value="BPD_transp_1"/>
    <property type="match status" value="1"/>
</dbReference>
<accession>A0A7T3FW74</accession>
<proteinExistence type="inferred from homology"/>